<comment type="caution">
    <text evidence="2">The sequence shown here is derived from an EMBL/GenBank/DDBJ whole genome shotgun (WGS) entry which is preliminary data.</text>
</comment>
<dbReference type="Proteomes" id="UP001283361">
    <property type="component" value="Unassembled WGS sequence"/>
</dbReference>
<name>A0AAE1DGN0_9GAST</name>
<evidence type="ECO:0000313" key="3">
    <source>
        <dbReference type="Proteomes" id="UP001283361"/>
    </source>
</evidence>
<evidence type="ECO:0000256" key="1">
    <source>
        <dbReference type="SAM" id="MobiDB-lite"/>
    </source>
</evidence>
<protein>
    <submittedName>
        <fullName evidence="2">Uncharacterized protein</fullName>
    </submittedName>
</protein>
<dbReference type="EMBL" id="JAWDGP010004017">
    <property type="protein sequence ID" value="KAK3768793.1"/>
    <property type="molecule type" value="Genomic_DNA"/>
</dbReference>
<feature type="compositionally biased region" description="Basic and acidic residues" evidence="1">
    <location>
        <begin position="78"/>
        <end position="95"/>
    </location>
</feature>
<feature type="region of interest" description="Disordered" evidence="1">
    <location>
        <begin position="78"/>
        <end position="109"/>
    </location>
</feature>
<evidence type="ECO:0000313" key="2">
    <source>
        <dbReference type="EMBL" id="KAK3768793.1"/>
    </source>
</evidence>
<accession>A0AAE1DGN0</accession>
<proteinExistence type="predicted"/>
<keyword evidence="3" id="KW-1185">Reference proteome</keyword>
<organism evidence="2 3">
    <name type="scientific">Elysia crispata</name>
    <name type="common">lettuce slug</name>
    <dbReference type="NCBI Taxonomy" id="231223"/>
    <lineage>
        <taxon>Eukaryota</taxon>
        <taxon>Metazoa</taxon>
        <taxon>Spiralia</taxon>
        <taxon>Lophotrochozoa</taxon>
        <taxon>Mollusca</taxon>
        <taxon>Gastropoda</taxon>
        <taxon>Heterobranchia</taxon>
        <taxon>Euthyneura</taxon>
        <taxon>Panpulmonata</taxon>
        <taxon>Sacoglossa</taxon>
        <taxon>Placobranchoidea</taxon>
        <taxon>Plakobranchidae</taxon>
        <taxon>Elysia</taxon>
    </lineage>
</organism>
<reference evidence="2" key="1">
    <citation type="journal article" date="2023" name="G3 (Bethesda)">
        <title>A reference genome for the long-term kleptoplast-retaining sea slug Elysia crispata morphotype clarki.</title>
        <authorList>
            <person name="Eastman K.E."/>
            <person name="Pendleton A.L."/>
            <person name="Shaikh M.A."/>
            <person name="Suttiyut T."/>
            <person name="Ogas R."/>
            <person name="Tomko P."/>
            <person name="Gavelis G."/>
            <person name="Widhalm J.R."/>
            <person name="Wisecaver J.H."/>
        </authorList>
    </citation>
    <scope>NUCLEOTIDE SEQUENCE</scope>
    <source>
        <strain evidence="2">ECLA1</strain>
    </source>
</reference>
<dbReference type="AlphaFoldDB" id="A0AAE1DGN0"/>
<sequence length="117" mass="12843">MYSTTQHCCCIESGSNLKYNTLLLLHRIGLECTVQHSTAAVQNRARIFNPTAAADVAEVLAVPDIKFDADENFGQIEDRKDGATELAQPKEEGKDQVNPSKTNPIDVTGVLSWRLAK</sequence>
<gene>
    <name evidence="2" type="ORF">RRG08_061252</name>
</gene>